<feature type="compositionally biased region" description="Basic and acidic residues" evidence="1">
    <location>
        <begin position="106"/>
        <end position="117"/>
    </location>
</feature>
<feature type="compositionally biased region" description="Basic and acidic residues" evidence="1">
    <location>
        <begin position="37"/>
        <end position="47"/>
    </location>
</feature>
<organism evidence="2 3">
    <name type="scientific">Sesamum alatum</name>
    <dbReference type="NCBI Taxonomy" id="300844"/>
    <lineage>
        <taxon>Eukaryota</taxon>
        <taxon>Viridiplantae</taxon>
        <taxon>Streptophyta</taxon>
        <taxon>Embryophyta</taxon>
        <taxon>Tracheophyta</taxon>
        <taxon>Spermatophyta</taxon>
        <taxon>Magnoliopsida</taxon>
        <taxon>eudicotyledons</taxon>
        <taxon>Gunneridae</taxon>
        <taxon>Pentapetalae</taxon>
        <taxon>asterids</taxon>
        <taxon>lamiids</taxon>
        <taxon>Lamiales</taxon>
        <taxon>Pedaliaceae</taxon>
        <taxon>Sesamum</taxon>
    </lineage>
</organism>
<dbReference type="Proteomes" id="UP001293254">
    <property type="component" value="Unassembled WGS sequence"/>
</dbReference>
<reference evidence="2" key="2">
    <citation type="journal article" date="2024" name="Plant">
        <title>Genomic evolution and insights into agronomic trait innovations of Sesamum species.</title>
        <authorList>
            <person name="Miao H."/>
            <person name="Wang L."/>
            <person name="Qu L."/>
            <person name="Liu H."/>
            <person name="Sun Y."/>
            <person name="Le M."/>
            <person name="Wang Q."/>
            <person name="Wei S."/>
            <person name="Zheng Y."/>
            <person name="Lin W."/>
            <person name="Duan Y."/>
            <person name="Cao H."/>
            <person name="Xiong S."/>
            <person name="Wang X."/>
            <person name="Wei L."/>
            <person name="Li C."/>
            <person name="Ma Q."/>
            <person name="Ju M."/>
            <person name="Zhao R."/>
            <person name="Li G."/>
            <person name="Mu C."/>
            <person name="Tian Q."/>
            <person name="Mei H."/>
            <person name="Zhang T."/>
            <person name="Gao T."/>
            <person name="Zhang H."/>
        </authorList>
    </citation>
    <scope>NUCLEOTIDE SEQUENCE</scope>
    <source>
        <strain evidence="2">3651</strain>
    </source>
</reference>
<proteinExistence type="predicted"/>
<keyword evidence="3" id="KW-1185">Reference proteome</keyword>
<name>A0AAE1YRM3_9LAMI</name>
<comment type="caution">
    <text evidence="2">The sequence shown here is derived from an EMBL/GenBank/DDBJ whole genome shotgun (WGS) entry which is preliminary data.</text>
</comment>
<feature type="region of interest" description="Disordered" evidence="1">
    <location>
        <begin position="155"/>
        <end position="192"/>
    </location>
</feature>
<gene>
    <name evidence="2" type="ORF">Salat_0687200</name>
</gene>
<protein>
    <submittedName>
        <fullName evidence="2">Uncharacterized protein</fullName>
    </submittedName>
</protein>
<dbReference type="EMBL" id="JACGWO010000002">
    <property type="protein sequence ID" value="KAK4435239.1"/>
    <property type="molecule type" value="Genomic_DNA"/>
</dbReference>
<feature type="region of interest" description="Disordered" evidence="1">
    <location>
        <begin position="79"/>
        <end position="117"/>
    </location>
</feature>
<accession>A0AAE1YRM3</accession>
<evidence type="ECO:0000313" key="3">
    <source>
        <dbReference type="Proteomes" id="UP001293254"/>
    </source>
</evidence>
<evidence type="ECO:0000313" key="2">
    <source>
        <dbReference type="EMBL" id="KAK4435239.1"/>
    </source>
</evidence>
<feature type="compositionally biased region" description="Polar residues" evidence="1">
    <location>
        <begin position="84"/>
        <end position="100"/>
    </location>
</feature>
<reference evidence="2" key="1">
    <citation type="submission" date="2020-06" db="EMBL/GenBank/DDBJ databases">
        <authorList>
            <person name="Li T."/>
            <person name="Hu X."/>
            <person name="Zhang T."/>
            <person name="Song X."/>
            <person name="Zhang H."/>
            <person name="Dai N."/>
            <person name="Sheng W."/>
            <person name="Hou X."/>
            <person name="Wei L."/>
        </authorList>
    </citation>
    <scope>NUCLEOTIDE SEQUENCE</scope>
    <source>
        <strain evidence="2">3651</strain>
        <tissue evidence="2">Leaf</tissue>
    </source>
</reference>
<evidence type="ECO:0000256" key="1">
    <source>
        <dbReference type="SAM" id="MobiDB-lite"/>
    </source>
</evidence>
<feature type="region of interest" description="Disordered" evidence="1">
    <location>
        <begin position="1"/>
        <end position="55"/>
    </location>
</feature>
<feature type="compositionally biased region" description="Basic and acidic residues" evidence="1">
    <location>
        <begin position="155"/>
        <end position="175"/>
    </location>
</feature>
<dbReference type="AlphaFoldDB" id="A0AAE1YRM3"/>
<sequence>MVKKQIMGKSWEEEGQINGEANQEEPQENYAQNHEAQSIREHAEQHPTDASNIQGLLEEAVEMGARAALRWAHFQRENDLAKASHTNPSTEAGSIGSSRAPSPEQPRPRNPGEDPRIELLQKELRELRKQLISETPSIRRGSPFSPEITVVALPEHMRLPKETTHISKRSKEVRKPGYAGQDEGANETNWPQGRIVNFIEGGMYEPPSQLEKGI</sequence>